<dbReference type="PANTHER" id="PTHR28074:SF1">
    <property type="entry name" value="ATP SYNTHASE SUBUNIT K, MITOCHONDRIAL"/>
    <property type="match status" value="1"/>
</dbReference>
<reference evidence="4 5" key="1">
    <citation type="submission" date="2024-03" db="EMBL/GenBank/DDBJ databases">
        <title>Genome-scale model development and genomic sequencing of the oleaginous clade Lipomyces.</title>
        <authorList>
            <consortium name="Lawrence Berkeley National Laboratory"/>
            <person name="Czajka J.J."/>
            <person name="Han Y."/>
            <person name="Kim J."/>
            <person name="Mondo S.J."/>
            <person name="Hofstad B.A."/>
            <person name="Robles A."/>
            <person name="Haridas S."/>
            <person name="Riley R."/>
            <person name="LaButti K."/>
            <person name="Pangilinan J."/>
            <person name="Andreopoulos W."/>
            <person name="Lipzen A."/>
            <person name="Yan J."/>
            <person name="Wang M."/>
            <person name="Ng V."/>
            <person name="Grigoriev I.V."/>
            <person name="Spatafora J.W."/>
            <person name="Magnuson J.K."/>
            <person name="Baker S.E."/>
            <person name="Pomraning K.R."/>
        </authorList>
    </citation>
    <scope>NUCLEOTIDE SEQUENCE [LARGE SCALE GENOMIC DNA]</scope>
    <source>
        <strain evidence="4 5">Phaff 52-87</strain>
    </source>
</reference>
<accession>A0ABR1FBL1</accession>
<protein>
    <submittedName>
        <fullName evidence="4">Atp19 h</fullName>
    </submittedName>
</protein>
<organism evidence="4 5">
    <name type="scientific">Myxozyma melibiosi</name>
    <dbReference type="NCBI Taxonomy" id="54550"/>
    <lineage>
        <taxon>Eukaryota</taxon>
        <taxon>Fungi</taxon>
        <taxon>Dikarya</taxon>
        <taxon>Ascomycota</taxon>
        <taxon>Saccharomycotina</taxon>
        <taxon>Lipomycetes</taxon>
        <taxon>Lipomycetales</taxon>
        <taxon>Lipomycetaceae</taxon>
        <taxon>Myxozyma</taxon>
    </lineage>
</organism>
<evidence type="ECO:0000313" key="5">
    <source>
        <dbReference type="Proteomes" id="UP001498771"/>
    </source>
</evidence>
<comment type="caution">
    <text evidence="4">The sequence shown here is derived from an EMBL/GenBank/DDBJ whole genome shotgun (WGS) entry which is preliminary data.</text>
</comment>
<sequence length="70" mass="7507">MAGAVYHVFGRAVKPHQLSIATLGSTAALVIGLNLTKKPAEKPTSPPINAASPEEEDFVKDFMKSLEEKK</sequence>
<evidence type="ECO:0000256" key="2">
    <source>
        <dbReference type="ARBA" id="ARBA00023128"/>
    </source>
</evidence>
<dbReference type="Pfam" id="PF11022">
    <property type="entry name" value="ATP19"/>
    <property type="match status" value="1"/>
</dbReference>
<proteinExistence type="predicted"/>
<evidence type="ECO:0000313" key="4">
    <source>
        <dbReference type="EMBL" id="KAK7206518.1"/>
    </source>
</evidence>
<dbReference type="InterPro" id="IPR021278">
    <property type="entry name" value="ATP19"/>
</dbReference>
<dbReference type="GeneID" id="90034881"/>
<dbReference type="Proteomes" id="UP001498771">
    <property type="component" value="Unassembled WGS sequence"/>
</dbReference>
<dbReference type="PANTHER" id="PTHR28074">
    <property type="entry name" value="ATP SYNTHASE SUBUNIT K, MITOCHONDRIAL"/>
    <property type="match status" value="1"/>
</dbReference>
<gene>
    <name evidence="4" type="ORF">BZA70DRAFT_106319</name>
</gene>
<keyword evidence="3" id="KW-0472">Membrane</keyword>
<keyword evidence="5" id="KW-1185">Reference proteome</keyword>
<evidence type="ECO:0000256" key="3">
    <source>
        <dbReference type="ARBA" id="ARBA00023136"/>
    </source>
</evidence>
<keyword evidence="2" id="KW-0496">Mitochondrion</keyword>
<dbReference type="EMBL" id="JBBJBU010000002">
    <property type="protein sequence ID" value="KAK7206518.1"/>
    <property type="molecule type" value="Genomic_DNA"/>
</dbReference>
<name>A0ABR1FBL1_9ASCO</name>
<comment type="subcellular location">
    <subcellularLocation>
        <location evidence="1">Mitochondrion membrane</location>
    </subcellularLocation>
</comment>
<evidence type="ECO:0000256" key="1">
    <source>
        <dbReference type="ARBA" id="ARBA00004325"/>
    </source>
</evidence>
<dbReference type="RefSeq" id="XP_064769551.1">
    <property type="nucleotide sequence ID" value="XM_064909369.1"/>
</dbReference>